<dbReference type="HOGENOM" id="CLU_028108_2_0_9"/>
<evidence type="ECO:0000259" key="12">
    <source>
        <dbReference type="Pfam" id="PF01514"/>
    </source>
</evidence>
<keyword evidence="8 9" id="KW-0975">Bacterial flagellum</keyword>
<dbReference type="InterPro" id="IPR045851">
    <property type="entry name" value="AMP-bd_C_sf"/>
</dbReference>
<dbReference type="STRING" id="457570.Nther_1391"/>
<keyword evidence="5 11" id="KW-0812">Transmembrane</keyword>
<dbReference type="InterPro" id="IPR006182">
    <property type="entry name" value="FliF_N_dom"/>
</dbReference>
<sequence length="519" mass="58126">MNEMLANAKNQSQQFWGNLSKGQKITFATALGLFIIGTLVLSVSMLQTDYTEVARDLDPRDASEIAEMIEDMGVSYQIEDGGSRILVPEDDHDQVRLELAGAGLPRGGVLGYEELDTQQLGLTESEREMRQKIALEGELVRTIRRYPEVEDARVHLVLPERSIFEETREDSQAAVFLDLEPHRELTEQQISSIVNLVAHSVEGLTPKNVTLTSGDRMLSDKTQSDDKNSPSAGSEVEKRLSIQEEFQNTLQSSVESMLENIVGRGNVTARVNAELDFDEFESFSELFEPVEGDEGILVSMHREEEFYSGEDVSQGGVPGDPAEGTPEYQEVTGEGGSFDYERIDETRNYEVNKIEERSRLAPGALNKLSVAVAVNQELDEDEMDSIEALVEDAVGINLENENHQITVEQMDFDTSLQDMLAAQHEKKQQMAAQQRWITLGIGAAVLVVLALIGRKIYKTIRDRKEIEDRLEREQMVQDQAAASEDIEPEVPKVQKQISDFAEKKPEEFAKVLKAWLAEE</sequence>
<dbReference type="GO" id="GO:0009431">
    <property type="term" value="C:bacterial-type flagellum basal body, MS ring"/>
    <property type="evidence" value="ECO:0007669"/>
    <property type="project" value="InterPro"/>
</dbReference>
<dbReference type="InterPro" id="IPR000067">
    <property type="entry name" value="FlgMring_FliF"/>
</dbReference>
<dbReference type="PANTHER" id="PTHR30046:SF0">
    <property type="entry name" value="FLAGELLAR M-RING PROTEIN"/>
    <property type="match status" value="1"/>
</dbReference>
<evidence type="ECO:0000259" key="13">
    <source>
        <dbReference type="Pfam" id="PF08345"/>
    </source>
</evidence>
<keyword evidence="4" id="KW-1003">Cell membrane</keyword>
<evidence type="ECO:0000256" key="8">
    <source>
        <dbReference type="ARBA" id="ARBA00023143"/>
    </source>
</evidence>
<dbReference type="GO" id="GO:0003774">
    <property type="term" value="F:cytoskeletal motor activity"/>
    <property type="evidence" value="ECO:0007669"/>
    <property type="project" value="InterPro"/>
</dbReference>
<dbReference type="GO" id="GO:0071973">
    <property type="term" value="P:bacterial-type flagellum-dependent cell motility"/>
    <property type="evidence" value="ECO:0007669"/>
    <property type="project" value="InterPro"/>
</dbReference>
<dbReference type="AlphaFoldDB" id="B2A343"/>
<dbReference type="PANTHER" id="PTHR30046">
    <property type="entry name" value="FLAGELLAR M-RING PROTEIN"/>
    <property type="match status" value="1"/>
</dbReference>
<name>B2A343_NATTJ</name>
<dbReference type="InParanoid" id="B2A343"/>
<dbReference type="InterPro" id="IPR013556">
    <property type="entry name" value="Flag_M-ring_C"/>
</dbReference>
<keyword evidence="7 11" id="KW-0472">Membrane</keyword>
<comment type="subcellular location">
    <subcellularLocation>
        <location evidence="1 9">Bacterial flagellum basal body</location>
    </subcellularLocation>
    <subcellularLocation>
        <location evidence="2">Cell membrane</location>
        <topology evidence="2">Multi-pass membrane protein</topology>
    </subcellularLocation>
</comment>
<dbReference type="InterPro" id="IPR043427">
    <property type="entry name" value="YscJ/FliF"/>
</dbReference>
<evidence type="ECO:0000313" key="14">
    <source>
        <dbReference type="EMBL" id="ACB84974.1"/>
    </source>
</evidence>
<keyword evidence="14" id="KW-0969">Cilium</keyword>
<dbReference type="KEGG" id="nth:Nther_1391"/>
<dbReference type="Pfam" id="PF08345">
    <property type="entry name" value="YscJ_FliF_C"/>
    <property type="match status" value="1"/>
</dbReference>
<proteinExistence type="inferred from homology"/>
<dbReference type="Proteomes" id="UP000001683">
    <property type="component" value="Chromosome"/>
</dbReference>
<evidence type="ECO:0000256" key="2">
    <source>
        <dbReference type="ARBA" id="ARBA00004651"/>
    </source>
</evidence>
<evidence type="ECO:0000256" key="6">
    <source>
        <dbReference type="ARBA" id="ARBA00022989"/>
    </source>
</evidence>
<dbReference type="OrthoDB" id="9807026at2"/>
<evidence type="ECO:0000256" key="11">
    <source>
        <dbReference type="SAM" id="Phobius"/>
    </source>
</evidence>
<evidence type="ECO:0000256" key="9">
    <source>
        <dbReference type="PIRNR" id="PIRNR004862"/>
    </source>
</evidence>
<comment type="similarity">
    <text evidence="3 9">Belongs to the FliF family.</text>
</comment>
<dbReference type="Pfam" id="PF01514">
    <property type="entry name" value="YscJ_FliF"/>
    <property type="match status" value="1"/>
</dbReference>
<organism evidence="14 15">
    <name type="scientific">Natranaerobius thermophilus (strain ATCC BAA-1301 / DSM 18059 / JW/NM-WN-LF)</name>
    <dbReference type="NCBI Taxonomy" id="457570"/>
    <lineage>
        <taxon>Bacteria</taxon>
        <taxon>Bacillati</taxon>
        <taxon>Bacillota</taxon>
        <taxon>Clostridia</taxon>
        <taxon>Natranaerobiales</taxon>
        <taxon>Natranaerobiaceae</taxon>
        <taxon>Natranaerobius</taxon>
    </lineage>
</organism>
<dbReference type="RefSeq" id="WP_012447848.1">
    <property type="nucleotide sequence ID" value="NC_010718.1"/>
</dbReference>
<evidence type="ECO:0000256" key="7">
    <source>
        <dbReference type="ARBA" id="ARBA00023136"/>
    </source>
</evidence>
<feature type="region of interest" description="Disordered" evidence="10">
    <location>
        <begin position="208"/>
        <end position="238"/>
    </location>
</feature>
<feature type="transmembrane region" description="Helical" evidence="11">
    <location>
        <begin position="25"/>
        <end position="46"/>
    </location>
</feature>
<dbReference type="EMBL" id="CP001034">
    <property type="protein sequence ID" value="ACB84974.1"/>
    <property type="molecule type" value="Genomic_DNA"/>
</dbReference>
<dbReference type="FunCoup" id="B2A343">
    <property type="interactions" value="85"/>
</dbReference>
<feature type="transmembrane region" description="Helical" evidence="11">
    <location>
        <begin position="436"/>
        <end position="453"/>
    </location>
</feature>
<keyword evidence="6 11" id="KW-1133">Transmembrane helix</keyword>
<dbReference type="NCBIfam" id="TIGR00206">
    <property type="entry name" value="fliF"/>
    <property type="match status" value="1"/>
</dbReference>
<protein>
    <recommendedName>
        <fullName evidence="9">Flagellar M-ring protein</fullName>
    </recommendedName>
</protein>
<dbReference type="GO" id="GO:0005886">
    <property type="term" value="C:plasma membrane"/>
    <property type="evidence" value="ECO:0007669"/>
    <property type="project" value="UniProtKB-SubCell"/>
</dbReference>
<reference evidence="14 15" key="1">
    <citation type="submission" date="2008-04" db="EMBL/GenBank/DDBJ databases">
        <title>Complete sequence of chromosome of Natranaerobius thermophilus JW/NM-WN-LF.</title>
        <authorList>
            <consortium name="US DOE Joint Genome Institute"/>
            <person name="Copeland A."/>
            <person name="Lucas S."/>
            <person name="Lapidus A."/>
            <person name="Glavina del Rio T."/>
            <person name="Dalin E."/>
            <person name="Tice H."/>
            <person name="Bruce D."/>
            <person name="Goodwin L."/>
            <person name="Pitluck S."/>
            <person name="Chertkov O."/>
            <person name="Brettin T."/>
            <person name="Detter J.C."/>
            <person name="Han C."/>
            <person name="Kuske C.R."/>
            <person name="Schmutz J."/>
            <person name="Larimer F."/>
            <person name="Land M."/>
            <person name="Hauser L."/>
            <person name="Kyrpides N."/>
            <person name="Lykidis A."/>
            <person name="Mesbah N.M."/>
            <person name="Wiegel J."/>
        </authorList>
    </citation>
    <scope>NUCLEOTIDE SEQUENCE [LARGE SCALE GENOMIC DNA]</scope>
    <source>
        <strain evidence="15">ATCC BAA-1301 / DSM 18059 / JW/NM-WN-LF</strain>
    </source>
</reference>
<evidence type="ECO:0000256" key="4">
    <source>
        <dbReference type="ARBA" id="ARBA00022475"/>
    </source>
</evidence>
<reference evidence="14 15" key="2">
    <citation type="journal article" date="2011" name="J. Bacteriol.">
        <title>Complete genome sequence of the anaerobic, halophilic alkalithermophile Natranaerobius thermophilus JW/NM-WN-LF.</title>
        <authorList>
            <person name="Zhao B."/>
            <person name="Mesbah N.M."/>
            <person name="Dalin E."/>
            <person name="Goodwin L."/>
            <person name="Nolan M."/>
            <person name="Pitluck S."/>
            <person name="Chertkov O."/>
            <person name="Brettin T.S."/>
            <person name="Han J."/>
            <person name="Larimer F.W."/>
            <person name="Land M.L."/>
            <person name="Hauser L."/>
            <person name="Kyrpides N."/>
            <person name="Wiegel J."/>
        </authorList>
    </citation>
    <scope>NUCLEOTIDE SEQUENCE [LARGE SCALE GENOMIC DNA]</scope>
    <source>
        <strain evidence="15">ATCC BAA-1301 / DSM 18059 / JW/NM-WN-LF</strain>
    </source>
</reference>
<evidence type="ECO:0000256" key="10">
    <source>
        <dbReference type="SAM" id="MobiDB-lite"/>
    </source>
</evidence>
<feature type="compositionally biased region" description="Basic and acidic residues" evidence="10">
    <location>
        <begin position="217"/>
        <end position="228"/>
    </location>
</feature>
<keyword evidence="15" id="KW-1185">Reference proteome</keyword>
<dbReference type="Gene3D" id="3.30.300.30">
    <property type="match status" value="1"/>
</dbReference>
<accession>B2A343</accession>
<evidence type="ECO:0000313" key="15">
    <source>
        <dbReference type="Proteomes" id="UP000001683"/>
    </source>
</evidence>
<keyword evidence="14" id="KW-0966">Cell projection</keyword>
<comment type="function">
    <text evidence="9">The M ring may be actively involved in energy transduction.</text>
</comment>
<feature type="domain" description="Flagellar M-ring C-terminal" evidence="13">
    <location>
        <begin position="258"/>
        <end position="412"/>
    </location>
</feature>
<dbReference type="eggNOG" id="COG1766">
    <property type="taxonomic scope" value="Bacteria"/>
</dbReference>
<feature type="domain" description="Flagellar M-ring N-terminal" evidence="12">
    <location>
        <begin position="47"/>
        <end position="213"/>
    </location>
</feature>
<keyword evidence="14" id="KW-0282">Flagellum</keyword>
<evidence type="ECO:0000256" key="5">
    <source>
        <dbReference type="ARBA" id="ARBA00022692"/>
    </source>
</evidence>
<evidence type="ECO:0000256" key="3">
    <source>
        <dbReference type="ARBA" id="ARBA00007971"/>
    </source>
</evidence>
<evidence type="ECO:0000256" key="1">
    <source>
        <dbReference type="ARBA" id="ARBA00004117"/>
    </source>
</evidence>
<dbReference type="PRINTS" id="PR01009">
    <property type="entry name" value="FLGMRINGFLIF"/>
</dbReference>
<gene>
    <name evidence="14" type="ordered locus">Nther_1391</name>
</gene>
<feature type="region of interest" description="Disordered" evidence="10">
    <location>
        <begin position="308"/>
        <end position="334"/>
    </location>
</feature>
<dbReference type="PIRSF" id="PIRSF004862">
    <property type="entry name" value="FliF"/>
    <property type="match status" value="1"/>
</dbReference>